<dbReference type="EMBL" id="QXDC01000004">
    <property type="protein sequence ID" value="RIA37603.1"/>
    <property type="molecule type" value="Genomic_DNA"/>
</dbReference>
<proteinExistence type="inferred from homology"/>
<evidence type="ECO:0000256" key="6">
    <source>
        <dbReference type="HAMAP-Rule" id="MF_00944"/>
    </source>
</evidence>
<dbReference type="PANTHER" id="PTHR23305">
    <property type="entry name" value="OBG GTPASE FAMILY"/>
    <property type="match status" value="1"/>
</dbReference>
<dbReference type="FunFam" id="3.10.20.30:FF:000001">
    <property type="entry name" value="Ribosome-binding ATPase YchF"/>
    <property type="match status" value="1"/>
</dbReference>
<dbReference type="CDD" id="cd04867">
    <property type="entry name" value="TGS_YchF_OLA1"/>
    <property type="match status" value="1"/>
</dbReference>
<dbReference type="OrthoDB" id="9810373at2"/>
<dbReference type="SUPFAM" id="SSF81271">
    <property type="entry name" value="TGS-like"/>
    <property type="match status" value="1"/>
</dbReference>
<dbReference type="PANTHER" id="PTHR23305:SF18">
    <property type="entry name" value="OBG-TYPE G DOMAIN-CONTAINING PROTEIN"/>
    <property type="match status" value="1"/>
</dbReference>
<dbReference type="GO" id="GO:0005525">
    <property type="term" value="F:GTP binding"/>
    <property type="evidence" value="ECO:0007669"/>
    <property type="project" value="InterPro"/>
</dbReference>
<dbReference type="PRINTS" id="PR00326">
    <property type="entry name" value="GTP1OBG"/>
</dbReference>
<dbReference type="RefSeq" id="WP_119036891.1">
    <property type="nucleotide sequence ID" value="NZ_QXDC01000004.1"/>
</dbReference>
<dbReference type="CDD" id="cd01900">
    <property type="entry name" value="YchF"/>
    <property type="match status" value="1"/>
</dbReference>
<dbReference type="PROSITE" id="PS51710">
    <property type="entry name" value="G_OBG"/>
    <property type="match status" value="1"/>
</dbReference>
<organism evidence="9 10">
    <name type="scientific">Hephaestia caeni</name>
    <dbReference type="NCBI Taxonomy" id="645617"/>
    <lineage>
        <taxon>Bacteria</taxon>
        <taxon>Pseudomonadati</taxon>
        <taxon>Pseudomonadota</taxon>
        <taxon>Alphaproteobacteria</taxon>
        <taxon>Sphingomonadales</taxon>
        <taxon>Sphingomonadaceae</taxon>
        <taxon>Hephaestia</taxon>
    </lineage>
</organism>
<keyword evidence="4 6" id="KW-0067">ATP-binding</keyword>
<feature type="binding site" evidence="6">
    <location>
        <begin position="12"/>
        <end position="17"/>
    </location>
    <ligand>
        <name>ATP</name>
        <dbReference type="ChEBI" id="CHEBI:30616"/>
    </ligand>
</feature>
<dbReference type="InterPro" id="IPR004396">
    <property type="entry name" value="ATPase_YchF/OLA1"/>
</dbReference>
<dbReference type="GO" id="GO:0046872">
    <property type="term" value="F:metal ion binding"/>
    <property type="evidence" value="ECO:0007669"/>
    <property type="project" value="UniProtKB-KW"/>
</dbReference>
<dbReference type="Pfam" id="PF06071">
    <property type="entry name" value="YchF-GTPase_C"/>
    <property type="match status" value="1"/>
</dbReference>
<dbReference type="Gene3D" id="3.10.20.30">
    <property type="match status" value="1"/>
</dbReference>
<comment type="caution">
    <text evidence="9">The sequence shown here is derived from an EMBL/GenBank/DDBJ whole genome shotgun (WGS) entry which is preliminary data.</text>
</comment>
<dbReference type="Pfam" id="PF01926">
    <property type="entry name" value="MMR_HSR1"/>
    <property type="match status" value="1"/>
</dbReference>
<dbReference type="Gene3D" id="3.40.50.300">
    <property type="entry name" value="P-loop containing nucleotide triphosphate hydrolases"/>
    <property type="match status" value="1"/>
</dbReference>
<comment type="function">
    <text evidence="6">ATPase that binds to both the 70S ribosome and the 50S ribosomal subunit in a nucleotide-independent manner.</text>
</comment>
<feature type="domain" description="OBG-type G" evidence="7">
    <location>
        <begin position="3"/>
        <end position="261"/>
    </location>
</feature>
<dbReference type="AlphaFoldDB" id="A0A397NPL5"/>
<keyword evidence="3 6" id="KW-0547">Nucleotide-binding</keyword>
<dbReference type="InterPro" id="IPR041706">
    <property type="entry name" value="YchF_N"/>
</dbReference>
<evidence type="ECO:0000256" key="5">
    <source>
        <dbReference type="ARBA" id="ARBA00022842"/>
    </source>
</evidence>
<dbReference type="GO" id="GO:0005737">
    <property type="term" value="C:cytoplasm"/>
    <property type="evidence" value="ECO:0007669"/>
    <property type="project" value="TreeGrafter"/>
</dbReference>
<comment type="cofactor">
    <cofactor evidence="1">
        <name>Mg(2+)</name>
        <dbReference type="ChEBI" id="CHEBI:18420"/>
    </cofactor>
</comment>
<protein>
    <recommendedName>
        <fullName evidence="6">Ribosome-binding ATPase YchF</fullName>
    </recommendedName>
</protein>
<evidence type="ECO:0000259" key="8">
    <source>
        <dbReference type="PROSITE" id="PS51880"/>
    </source>
</evidence>
<evidence type="ECO:0000313" key="9">
    <source>
        <dbReference type="EMBL" id="RIA37603.1"/>
    </source>
</evidence>
<accession>A0A397NPL5</accession>
<sequence>MGFRCGIVGLPNVGKSTLFNALTETAAAQAANYPFCTIEPNVGNVAVPDPRLDKLAAIAGSGKIIETQLGFVDIAGLVRGASKGEGLGNQFLGNIREVDAIVHVLRCFENDDIQHVDNHVDPIADAETVETELMLADLESLEKRVPNLVKKGQQGDKEAKAAASVLGQALDLLREGKPARLVEPKDPEEERLFAQAQLLTAKPVLYVCNVNEDDAANGNAYSARVFDKARAEGAEAVVVSAAIEAEIATMPADERGDFLAELGLTETGLARVIRAGYALLHLQTFFTVGPKEARAWTVPTGAKAPQAAGEIHTDFERGFIRAETIAYDDYVTLGGEAGAREAGKLRQEGKEYVVHDGDVMLFRFNV</sequence>
<dbReference type="Proteomes" id="UP000266568">
    <property type="component" value="Unassembled WGS sequence"/>
</dbReference>
<evidence type="ECO:0000256" key="1">
    <source>
        <dbReference type="ARBA" id="ARBA00001946"/>
    </source>
</evidence>
<dbReference type="Gene3D" id="1.10.150.300">
    <property type="entry name" value="TGS-like domain"/>
    <property type="match status" value="1"/>
</dbReference>
<dbReference type="InterPro" id="IPR012676">
    <property type="entry name" value="TGS-like"/>
</dbReference>
<dbReference type="InterPro" id="IPR012675">
    <property type="entry name" value="Beta-grasp_dom_sf"/>
</dbReference>
<dbReference type="GO" id="GO:0005524">
    <property type="term" value="F:ATP binding"/>
    <property type="evidence" value="ECO:0007669"/>
    <property type="project" value="UniProtKB-UniRule"/>
</dbReference>
<keyword evidence="2" id="KW-0479">Metal-binding</keyword>
<dbReference type="FunFam" id="1.10.150.300:FF:000001">
    <property type="entry name" value="Ribosome-binding ATPase YchF"/>
    <property type="match status" value="1"/>
</dbReference>
<evidence type="ECO:0000256" key="3">
    <source>
        <dbReference type="ARBA" id="ARBA00022741"/>
    </source>
</evidence>
<dbReference type="InterPro" id="IPR027417">
    <property type="entry name" value="P-loop_NTPase"/>
</dbReference>
<feature type="domain" description="TGS" evidence="8">
    <location>
        <begin position="281"/>
        <end position="364"/>
    </location>
</feature>
<gene>
    <name evidence="6" type="primary">ychF</name>
    <name evidence="9" type="ORF">DFR49_3490</name>
</gene>
<keyword evidence="10" id="KW-1185">Reference proteome</keyword>
<dbReference type="GO" id="GO:0043023">
    <property type="term" value="F:ribosomal large subunit binding"/>
    <property type="evidence" value="ECO:0007669"/>
    <property type="project" value="UniProtKB-UniRule"/>
</dbReference>
<dbReference type="SUPFAM" id="SSF52540">
    <property type="entry name" value="P-loop containing nucleoside triphosphate hydrolases"/>
    <property type="match status" value="1"/>
</dbReference>
<comment type="similarity">
    <text evidence="6">Belongs to the TRAFAC class OBG-HflX-like GTPase superfamily. OBG GTPase family. YchF/OLA1 subfamily.</text>
</comment>
<dbReference type="InterPro" id="IPR013029">
    <property type="entry name" value="YchF_C"/>
</dbReference>
<dbReference type="HAMAP" id="MF_00944">
    <property type="entry name" value="YchF_OLA1_ATPase"/>
    <property type="match status" value="1"/>
</dbReference>
<dbReference type="PROSITE" id="PS51880">
    <property type="entry name" value="TGS"/>
    <property type="match status" value="1"/>
</dbReference>
<evidence type="ECO:0000256" key="4">
    <source>
        <dbReference type="ARBA" id="ARBA00022840"/>
    </source>
</evidence>
<reference evidence="9 10" key="1">
    <citation type="submission" date="2018-08" db="EMBL/GenBank/DDBJ databases">
        <title>Genomic Encyclopedia of Type Strains, Phase IV (KMG-IV): sequencing the most valuable type-strain genomes for metagenomic binning, comparative biology and taxonomic classification.</title>
        <authorList>
            <person name="Goeker M."/>
        </authorList>
    </citation>
    <scope>NUCLEOTIDE SEQUENCE [LARGE SCALE GENOMIC DNA]</scope>
    <source>
        <strain evidence="9 10">DSM 25527</strain>
    </source>
</reference>
<evidence type="ECO:0000256" key="2">
    <source>
        <dbReference type="ARBA" id="ARBA00022723"/>
    </source>
</evidence>
<evidence type="ECO:0000313" key="10">
    <source>
        <dbReference type="Proteomes" id="UP000266568"/>
    </source>
</evidence>
<dbReference type="InterPro" id="IPR023192">
    <property type="entry name" value="TGS-like_dom_sf"/>
</dbReference>
<keyword evidence="5" id="KW-0460">Magnesium</keyword>
<dbReference type="InterPro" id="IPR006073">
    <property type="entry name" value="GTP-bd"/>
</dbReference>
<dbReference type="GO" id="GO:0016887">
    <property type="term" value="F:ATP hydrolysis activity"/>
    <property type="evidence" value="ECO:0007669"/>
    <property type="project" value="UniProtKB-UniRule"/>
</dbReference>
<dbReference type="InterPro" id="IPR004095">
    <property type="entry name" value="TGS"/>
</dbReference>
<evidence type="ECO:0000259" key="7">
    <source>
        <dbReference type="PROSITE" id="PS51710"/>
    </source>
</evidence>
<dbReference type="InterPro" id="IPR031167">
    <property type="entry name" value="G_OBG"/>
</dbReference>
<name>A0A397NPL5_9SPHN</name>
<dbReference type="NCBIfam" id="TIGR00092">
    <property type="entry name" value="redox-regulated ATPase YchF"/>
    <property type="match status" value="1"/>
</dbReference>
<dbReference type="PIRSF" id="PIRSF006641">
    <property type="entry name" value="CHP00092"/>
    <property type="match status" value="1"/>
</dbReference>